<dbReference type="Proteomes" id="UP000266622">
    <property type="component" value="Unassembled WGS sequence"/>
</dbReference>
<dbReference type="InterPro" id="IPR011766">
    <property type="entry name" value="TPP_enzyme_TPP-bd"/>
</dbReference>
<feature type="domain" description="Thiamine pyrophosphate enzyme TPP-binding" evidence="10">
    <location>
        <begin position="54"/>
        <end position="195"/>
    </location>
</feature>
<evidence type="ECO:0000256" key="6">
    <source>
        <dbReference type="ARBA" id="ARBA00023002"/>
    </source>
</evidence>
<name>A0A397WMG5_9ARCH</name>
<organism evidence="12 13">
    <name type="scientific">Candidatus Nanoclepta minutus</name>
    <dbReference type="NCBI Taxonomy" id="1940235"/>
    <lineage>
        <taxon>Archaea</taxon>
        <taxon>Nanobdellota</taxon>
        <taxon>Candidatus Nanoclepta</taxon>
    </lineage>
</organism>
<dbReference type="Gene3D" id="3.40.50.970">
    <property type="match status" value="1"/>
</dbReference>
<dbReference type="GO" id="GO:0046872">
    <property type="term" value="F:metal ion binding"/>
    <property type="evidence" value="ECO:0007669"/>
    <property type="project" value="UniProtKB-KW"/>
</dbReference>
<dbReference type="GO" id="GO:0030976">
    <property type="term" value="F:thiamine pyrophosphate binding"/>
    <property type="evidence" value="ECO:0007669"/>
    <property type="project" value="InterPro"/>
</dbReference>
<sequence>MEIRSKVLPTWCPGCTNFGILTAFNKAIEELEKEGKIDPRKVVVVAGIGCASKIVDYINLSSLNGLHGRALASGIGIKLANPELNVVVFQGDGDTYNEGIEHFVSASKENPDIKLFVHNNKIFALTVGQHTFTTEEDFPSKSLGQNVFTKPLNPILLALASGATFVARGYALWIDHLKYIIKEALLHKGFAFVDILQPCITFHDTRKFYEDRMYKLEDINHDYSNFEEALKRAMEYDYNLKQDSRIPIGIFYKTSRKTLEEGLRAKVFYRISRNLDPYILSHLKI</sequence>
<evidence type="ECO:0000256" key="8">
    <source>
        <dbReference type="ARBA" id="ARBA00023014"/>
    </source>
</evidence>
<dbReference type="GO" id="GO:0045333">
    <property type="term" value="P:cellular respiration"/>
    <property type="evidence" value="ECO:0007669"/>
    <property type="project" value="UniProtKB-ARBA"/>
</dbReference>
<dbReference type="PANTHER" id="PTHR48084:SF2">
    <property type="entry name" value="PYRUVATE FERREDOXIN_FLAVODOXIN OXIDOREDUCTASE, BETA SUBUNIT"/>
    <property type="match status" value="1"/>
</dbReference>
<dbReference type="GO" id="GO:0006082">
    <property type="term" value="P:organic acid metabolic process"/>
    <property type="evidence" value="ECO:0007669"/>
    <property type="project" value="UniProtKB-ARBA"/>
</dbReference>
<dbReference type="EMBL" id="MWMI01000006">
    <property type="protein sequence ID" value="RIB35102.1"/>
    <property type="molecule type" value="Genomic_DNA"/>
</dbReference>
<evidence type="ECO:0000313" key="12">
    <source>
        <dbReference type="EMBL" id="RIB35102.1"/>
    </source>
</evidence>
<dbReference type="AlphaFoldDB" id="A0A397WMG5"/>
<evidence type="ECO:0000256" key="2">
    <source>
        <dbReference type="ARBA" id="ARBA00001964"/>
    </source>
</evidence>
<comment type="cofactor">
    <cofactor evidence="3">
        <name>[4Fe-4S] cluster</name>
        <dbReference type="ChEBI" id="CHEBI:49883"/>
    </cofactor>
</comment>
<dbReference type="InterPro" id="IPR029061">
    <property type="entry name" value="THDP-binding"/>
</dbReference>
<comment type="cofactor">
    <cofactor evidence="2">
        <name>thiamine diphosphate</name>
        <dbReference type="ChEBI" id="CHEBI:58937"/>
    </cofactor>
</comment>
<dbReference type="GO" id="GO:0016625">
    <property type="term" value="F:oxidoreductase activity, acting on the aldehyde or oxo group of donors, iron-sulfur protein as acceptor"/>
    <property type="evidence" value="ECO:0007669"/>
    <property type="project" value="UniProtKB-ARBA"/>
</dbReference>
<evidence type="ECO:0000259" key="11">
    <source>
        <dbReference type="Pfam" id="PF12367"/>
    </source>
</evidence>
<keyword evidence="9" id="KW-0786">Thiamine pyrophosphate</keyword>
<evidence type="ECO:0000256" key="5">
    <source>
        <dbReference type="ARBA" id="ARBA00022842"/>
    </source>
</evidence>
<comment type="caution">
    <text evidence="12">The sequence shown here is derived from an EMBL/GenBank/DDBJ whole genome shotgun (WGS) entry which is preliminary data.</text>
</comment>
<evidence type="ECO:0000256" key="9">
    <source>
        <dbReference type="ARBA" id="ARBA00023052"/>
    </source>
</evidence>
<dbReference type="SUPFAM" id="SSF52518">
    <property type="entry name" value="Thiamin diphosphate-binding fold (THDP-binding)"/>
    <property type="match status" value="1"/>
</dbReference>
<dbReference type="InterPro" id="IPR011896">
    <property type="entry name" value="OFOB"/>
</dbReference>
<dbReference type="Pfam" id="PF02775">
    <property type="entry name" value="TPP_enzyme_C"/>
    <property type="match status" value="1"/>
</dbReference>
<evidence type="ECO:0000256" key="3">
    <source>
        <dbReference type="ARBA" id="ARBA00001966"/>
    </source>
</evidence>
<accession>A0A397WMG5</accession>
<keyword evidence="6" id="KW-0560">Oxidoreductase</keyword>
<dbReference type="InterPro" id="IPR051457">
    <property type="entry name" value="2-oxoacid:Fd_oxidoreductase"/>
</dbReference>
<gene>
    <name evidence="12" type="ORF">BXU00_03150</name>
</gene>
<dbReference type="Pfam" id="PF12367">
    <property type="entry name" value="PFO_beta_C"/>
    <property type="match status" value="1"/>
</dbReference>
<evidence type="ECO:0000313" key="13">
    <source>
        <dbReference type="Proteomes" id="UP000266622"/>
    </source>
</evidence>
<comment type="cofactor">
    <cofactor evidence="1">
        <name>Mg(2+)</name>
        <dbReference type="ChEBI" id="CHEBI:18420"/>
    </cofactor>
</comment>
<feature type="domain" description="Pyruvate ferredoxin oxidoreductase beta subunit C-terminal" evidence="11">
    <location>
        <begin position="199"/>
        <end position="264"/>
    </location>
</feature>
<evidence type="ECO:0000259" key="10">
    <source>
        <dbReference type="Pfam" id="PF02775"/>
    </source>
</evidence>
<evidence type="ECO:0000256" key="1">
    <source>
        <dbReference type="ARBA" id="ARBA00001946"/>
    </source>
</evidence>
<keyword evidence="8" id="KW-0411">Iron-sulfur</keyword>
<dbReference type="GO" id="GO:0051536">
    <property type="term" value="F:iron-sulfur cluster binding"/>
    <property type="evidence" value="ECO:0007669"/>
    <property type="project" value="UniProtKB-KW"/>
</dbReference>
<dbReference type="CDD" id="cd03375">
    <property type="entry name" value="TPP_OGFOR"/>
    <property type="match status" value="1"/>
</dbReference>
<evidence type="ECO:0000256" key="7">
    <source>
        <dbReference type="ARBA" id="ARBA00023004"/>
    </source>
</evidence>
<reference evidence="12 13" key="1">
    <citation type="journal article" date="2018" name="Syst. Appl. Microbiol.">
        <title>A new symbiotic nanoarchaeote (Candidatus Nanoclepta minutus) and its host (Zestosphaera tikiterensis gen. nov., sp. nov.) from a New Zealand hot spring.</title>
        <authorList>
            <person name="St John E."/>
            <person name="Liu Y."/>
            <person name="Podar M."/>
            <person name="Stott M.B."/>
            <person name="Meneghin J."/>
            <person name="Chen Z."/>
            <person name="Lagutin K."/>
            <person name="Mitchell K."/>
            <person name="Reysenbach A.L."/>
        </authorList>
    </citation>
    <scope>NUCLEOTIDE SEQUENCE [LARGE SCALE GENOMIC DNA]</scope>
    <source>
        <strain evidence="12">NZ3</strain>
    </source>
</reference>
<keyword evidence="7" id="KW-0408">Iron</keyword>
<proteinExistence type="predicted"/>
<dbReference type="GO" id="GO:0044272">
    <property type="term" value="P:sulfur compound biosynthetic process"/>
    <property type="evidence" value="ECO:0007669"/>
    <property type="project" value="UniProtKB-ARBA"/>
</dbReference>
<dbReference type="PANTHER" id="PTHR48084">
    <property type="entry name" value="2-OXOGLUTARATE OXIDOREDUCTASE SUBUNIT KORB-RELATED"/>
    <property type="match status" value="1"/>
</dbReference>
<protein>
    <submittedName>
        <fullName evidence="12">2-oxoglutarate synthase</fullName>
    </submittedName>
</protein>
<evidence type="ECO:0000256" key="4">
    <source>
        <dbReference type="ARBA" id="ARBA00022723"/>
    </source>
</evidence>
<keyword evidence="4" id="KW-0479">Metal-binding</keyword>
<keyword evidence="5" id="KW-0460">Magnesium</keyword>
<dbReference type="NCBIfam" id="TIGR02177">
    <property type="entry name" value="PorB_KorB"/>
    <property type="match status" value="1"/>
</dbReference>
<dbReference type="InterPro" id="IPR032686">
    <property type="entry name" value="PFO_beta_C"/>
</dbReference>